<proteinExistence type="predicted"/>
<dbReference type="EMBL" id="GECU01008191">
    <property type="protein sequence ID" value="JAS99515.1"/>
    <property type="molecule type" value="Transcribed_RNA"/>
</dbReference>
<feature type="non-terminal residue" evidence="1">
    <location>
        <position position="353"/>
    </location>
</feature>
<reference evidence="1" key="1">
    <citation type="submission" date="2015-11" db="EMBL/GenBank/DDBJ databases">
        <title>De novo transcriptome assembly of four potential Pierce s Disease insect vectors from Arizona vineyards.</title>
        <authorList>
            <person name="Tassone E.E."/>
        </authorList>
    </citation>
    <scope>NUCLEOTIDE SEQUENCE</scope>
</reference>
<sequence>GNIIYDSSKIANMTLETQTLSQQSIELSDNLYVEPTVEELGIGQSITQEQLTNDVTPLQSIEIAYVDEKDIKAVNISNKKSVKQELQIDQINTQDSVYDPILSHNKDIAHVTVEHIYDVPNIIQQEFSETDNKCDQNPSNTQQAVVKLDTCDIIPFQEELRIDQSIAKNLSTKDFMSLQNNESTESNIDCVSQIITDEDVKKDIVCVLIQSNAKPNVDESDKFKINPVDYELNIEQTFTPDGPNKNSTQNNETVVEKIHSVPQIIVNKDIEEDNTCVQTGSNAEPDVDELDDCNAKPDGCELDTENLITTGQWTEEPKVLEDNKIPLENIYSVPQIMVHENLKEVNTFVQTNS</sequence>
<accession>A0A1B6JJZ9</accession>
<name>A0A1B6JJZ9_9HEMI</name>
<feature type="non-terminal residue" evidence="1">
    <location>
        <position position="1"/>
    </location>
</feature>
<gene>
    <name evidence="1" type="ORF">g.59071</name>
</gene>
<organism evidence="1">
    <name type="scientific">Homalodisca liturata</name>
    <dbReference type="NCBI Taxonomy" id="320908"/>
    <lineage>
        <taxon>Eukaryota</taxon>
        <taxon>Metazoa</taxon>
        <taxon>Ecdysozoa</taxon>
        <taxon>Arthropoda</taxon>
        <taxon>Hexapoda</taxon>
        <taxon>Insecta</taxon>
        <taxon>Pterygota</taxon>
        <taxon>Neoptera</taxon>
        <taxon>Paraneoptera</taxon>
        <taxon>Hemiptera</taxon>
        <taxon>Auchenorrhyncha</taxon>
        <taxon>Membracoidea</taxon>
        <taxon>Cicadellidae</taxon>
        <taxon>Cicadellinae</taxon>
        <taxon>Proconiini</taxon>
        <taxon>Homalodisca</taxon>
    </lineage>
</organism>
<protein>
    <submittedName>
        <fullName evidence="1">Uncharacterized protein</fullName>
    </submittedName>
</protein>
<evidence type="ECO:0000313" key="1">
    <source>
        <dbReference type="EMBL" id="JAS99515.1"/>
    </source>
</evidence>
<dbReference type="AlphaFoldDB" id="A0A1B6JJZ9"/>